<comment type="caution">
    <text evidence="1">The sequence shown here is derived from an EMBL/GenBank/DDBJ whole genome shotgun (WGS) entry which is preliminary data.</text>
</comment>
<dbReference type="PATRIC" id="fig|1002364.3.peg.3469"/>
<dbReference type="HOGENOM" id="CLU_3310622_0_0_6"/>
<sequence>MFKIGSYLRDVYPVNGEGCDFISVSGYQLRSMDFDGIET</sequence>
<organism evidence="1 2">
    <name type="scientific">Hafnia alvei ATCC 51873</name>
    <dbReference type="NCBI Taxonomy" id="1002364"/>
    <lineage>
        <taxon>Bacteria</taxon>
        <taxon>Pseudomonadati</taxon>
        <taxon>Pseudomonadota</taxon>
        <taxon>Gammaproteobacteria</taxon>
        <taxon>Enterobacterales</taxon>
        <taxon>Hafniaceae</taxon>
        <taxon>Hafnia</taxon>
    </lineage>
</organism>
<evidence type="ECO:0000313" key="1">
    <source>
        <dbReference type="EMBL" id="EHM39510.1"/>
    </source>
</evidence>
<protein>
    <submittedName>
        <fullName evidence="1">Uncharacterized protein</fullName>
    </submittedName>
</protein>
<dbReference type="Proteomes" id="UP000005959">
    <property type="component" value="Unassembled WGS sequence"/>
</dbReference>
<dbReference type="EMBL" id="AGCI01000092">
    <property type="protein sequence ID" value="EHM39510.1"/>
    <property type="molecule type" value="Genomic_DNA"/>
</dbReference>
<accession>G9YB70</accession>
<gene>
    <name evidence="1" type="ORF">HMPREF0454_03849</name>
</gene>
<proteinExistence type="predicted"/>
<name>G9YB70_HAFAL</name>
<evidence type="ECO:0000313" key="2">
    <source>
        <dbReference type="Proteomes" id="UP000005959"/>
    </source>
</evidence>
<reference evidence="1 2" key="1">
    <citation type="submission" date="2011-08" db="EMBL/GenBank/DDBJ databases">
        <authorList>
            <person name="Weinstock G."/>
            <person name="Sodergren E."/>
            <person name="Clifton S."/>
            <person name="Fulton L."/>
            <person name="Fulton B."/>
            <person name="Courtney L."/>
            <person name="Fronick C."/>
            <person name="Harrison M."/>
            <person name="Strong C."/>
            <person name="Farmer C."/>
            <person name="Delahaunty K."/>
            <person name="Markovic C."/>
            <person name="Hall O."/>
            <person name="Minx P."/>
            <person name="Tomlinson C."/>
            <person name="Mitreva M."/>
            <person name="Hou S."/>
            <person name="Chen J."/>
            <person name="Wollam A."/>
            <person name="Pepin K.H."/>
            <person name="Johnson M."/>
            <person name="Bhonagiri V."/>
            <person name="Zhang X."/>
            <person name="Suruliraj S."/>
            <person name="Warren W."/>
            <person name="Chinwalla A."/>
            <person name="Mardis E.R."/>
            <person name="Wilson R.K."/>
        </authorList>
    </citation>
    <scope>NUCLEOTIDE SEQUENCE [LARGE SCALE GENOMIC DNA]</scope>
    <source>
        <strain evidence="1 2">ATCC 51873</strain>
    </source>
</reference>
<dbReference type="AlphaFoldDB" id="G9YB70"/>